<proteinExistence type="predicted"/>
<protein>
    <submittedName>
        <fullName evidence="1">Uncharacterized protein</fullName>
    </submittedName>
</protein>
<name>A0A9P8K2A1_AURME</name>
<gene>
    <name evidence="1" type="ORF">KCU98_g629</name>
</gene>
<keyword evidence="2" id="KW-1185">Reference proteome</keyword>
<feature type="non-terminal residue" evidence="1">
    <location>
        <position position="1"/>
    </location>
</feature>
<evidence type="ECO:0000313" key="1">
    <source>
        <dbReference type="EMBL" id="KAG9991108.1"/>
    </source>
</evidence>
<organism evidence="1 2">
    <name type="scientific">Aureobasidium melanogenum</name>
    <name type="common">Aureobasidium pullulans var. melanogenum</name>
    <dbReference type="NCBI Taxonomy" id="46634"/>
    <lineage>
        <taxon>Eukaryota</taxon>
        <taxon>Fungi</taxon>
        <taxon>Dikarya</taxon>
        <taxon>Ascomycota</taxon>
        <taxon>Pezizomycotina</taxon>
        <taxon>Dothideomycetes</taxon>
        <taxon>Dothideomycetidae</taxon>
        <taxon>Dothideales</taxon>
        <taxon>Saccotheciaceae</taxon>
        <taxon>Aureobasidium</taxon>
    </lineage>
</organism>
<sequence>MSSDMAPNSDLVELDIPLEHMEFIRADKPLVSRTLVDRSLVFEQSAYRQSLTAPRSTIPYFDFRLHHMMSPGSDCLLRNCDPQHLPTPDRLKRAGWFRVGSRGGKQVFSTFAFDTITNVSETLATSLVLQKSPWGLDGNLVRPDDPSMSFAPVENLELVQYLPEFEDPSKRGYDALIYTWLKIVNHAHLLWTDLRETEIVPCVVANYS</sequence>
<reference evidence="1" key="1">
    <citation type="journal article" date="2021" name="J Fungi (Basel)">
        <title>Virulence traits and population genomics of the black yeast Aureobasidium melanogenum.</title>
        <authorList>
            <person name="Cernosa A."/>
            <person name="Sun X."/>
            <person name="Gostincar C."/>
            <person name="Fang C."/>
            <person name="Gunde-Cimerman N."/>
            <person name="Song Z."/>
        </authorList>
    </citation>
    <scope>NUCLEOTIDE SEQUENCE</scope>
    <source>
        <strain evidence="1">EXF-9298</strain>
    </source>
</reference>
<dbReference type="Proteomes" id="UP000729357">
    <property type="component" value="Unassembled WGS sequence"/>
</dbReference>
<reference evidence="1" key="2">
    <citation type="submission" date="2021-08" db="EMBL/GenBank/DDBJ databases">
        <authorList>
            <person name="Gostincar C."/>
            <person name="Sun X."/>
            <person name="Song Z."/>
            <person name="Gunde-Cimerman N."/>
        </authorList>
    </citation>
    <scope>NUCLEOTIDE SEQUENCE</scope>
    <source>
        <strain evidence="1">EXF-9298</strain>
    </source>
</reference>
<comment type="caution">
    <text evidence="1">The sequence shown here is derived from an EMBL/GenBank/DDBJ whole genome shotgun (WGS) entry which is preliminary data.</text>
</comment>
<dbReference type="EMBL" id="JAHFXS010000006">
    <property type="protein sequence ID" value="KAG9991108.1"/>
    <property type="molecule type" value="Genomic_DNA"/>
</dbReference>
<dbReference type="AlphaFoldDB" id="A0A9P8K2A1"/>
<accession>A0A9P8K2A1</accession>
<evidence type="ECO:0000313" key="2">
    <source>
        <dbReference type="Proteomes" id="UP000729357"/>
    </source>
</evidence>